<dbReference type="SUPFAM" id="SSF47203">
    <property type="entry name" value="Acyl-CoA dehydrogenase C-terminal domain-like"/>
    <property type="match status" value="2"/>
</dbReference>
<feature type="binding site" evidence="13">
    <location>
        <position position="187"/>
    </location>
    <ligand>
        <name>FAD</name>
        <dbReference type="ChEBI" id="CHEBI:57692"/>
    </ligand>
</feature>
<dbReference type="InterPro" id="IPR002655">
    <property type="entry name" value="Acyl-CoA_oxidase_C"/>
</dbReference>
<evidence type="ECO:0000256" key="12">
    <source>
        <dbReference type="PIRSR" id="PIRSR000168-1"/>
    </source>
</evidence>
<dbReference type="EMBL" id="KQ418571">
    <property type="protein sequence ID" value="KOF86687.1"/>
    <property type="molecule type" value="Genomic_DNA"/>
</dbReference>
<feature type="domain" description="Acyl-CoA oxidase/dehydrogenase middle" evidence="15">
    <location>
        <begin position="183"/>
        <end position="294"/>
    </location>
</feature>
<protein>
    <recommendedName>
        <fullName evidence="11">Acyl-coenzyme A oxidase</fullName>
    </recommendedName>
</protein>
<dbReference type="FunFam" id="1.20.140.10:FF:000007">
    <property type="entry name" value="Acyl-coenzyme A oxidase"/>
    <property type="match status" value="1"/>
</dbReference>
<keyword evidence="10" id="KW-0576">Peroxisome</keyword>
<evidence type="ECO:0000256" key="2">
    <source>
        <dbReference type="ARBA" id="ARBA00004275"/>
    </source>
</evidence>
<feature type="domain" description="Acyl-CoA oxidase C-terminal" evidence="14">
    <location>
        <begin position="543"/>
        <end position="722"/>
    </location>
</feature>
<evidence type="ECO:0000259" key="15">
    <source>
        <dbReference type="Pfam" id="PF02770"/>
    </source>
</evidence>
<dbReference type="OMA" id="SINKRFA"/>
<keyword evidence="5 11" id="KW-0285">Flavoprotein</keyword>
<evidence type="ECO:0000256" key="13">
    <source>
        <dbReference type="PIRSR" id="PIRSR000168-2"/>
    </source>
</evidence>
<keyword evidence="9" id="KW-0443">Lipid metabolism</keyword>
<comment type="pathway">
    <text evidence="3">Lipid metabolism.</text>
</comment>
<dbReference type="Gene3D" id="1.20.140.10">
    <property type="entry name" value="Butyryl-CoA Dehydrogenase, subunit A, domain 3"/>
    <property type="match status" value="2"/>
</dbReference>
<reference evidence="17" key="1">
    <citation type="submission" date="2015-07" db="EMBL/GenBank/DDBJ databases">
        <title>MeaNS - Measles Nucleotide Surveillance Program.</title>
        <authorList>
            <person name="Tran T."/>
            <person name="Druce J."/>
        </authorList>
    </citation>
    <scope>NUCLEOTIDE SEQUENCE</scope>
    <source>
        <strain evidence="17">UCB-OBI-ISO-001</strain>
        <tissue evidence="17">Gonad</tissue>
    </source>
</reference>
<dbReference type="FunFam" id="1.20.140.10:FF:000010">
    <property type="entry name" value="Acyl-coenzyme A oxidase"/>
    <property type="match status" value="1"/>
</dbReference>
<dbReference type="GO" id="GO:0016402">
    <property type="term" value="F:pristanoyl-CoA oxidase activity"/>
    <property type="evidence" value="ECO:0007669"/>
    <property type="project" value="TreeGrafter"/>
</dbReference>
<feature type="active site" description="Proton acceptor" evidence="12">
    <location>
        <position position="478"/>
    </location>
</feature>
<evidence type="ECO:0000256" key="11">
    <source>
        <dbReference type="PIRNR" id="PIRNR000168"/>
    </source>
</evidence>
<dbReference type="InterPro" id="IPR009100">
    <property type="entry name" value="AcylCoA_DH/oxidase_NM_dom_sf"/>
</dbReference>
<dbReference type="Gene3D" id="2.40.110.10">
    <property type="entry name" value="Butyryl-CoA Dehydrogenase, subunit A, domain 2"/>
    <property type="match status" value="1"/>
</dbReference>
<dbReference type="InterPro" id="IPR012258">
    <property type="entry name" value="Acyl-CoA_oxidase"/>
</dbReference>
<dbReference type="KEGG" id="obi:106871617"/>
<dbReference type="InterPro" id="IPR006091">
    <property type="entry name" value="Acyl-CoA_Oxase/DH_mid-dom"/>
</dbReference>
<proteinExistence type="inferred from homology"/>
<keyword evidence="7" id="KW-0276">Fatty acid metabolism</keyword>
<dbReference type="FunFam" id="2.40.110.10:FF:000005">
    <property type="entry name" value="Acyl-coenzyme A oxidase"/>
    <property type="match status" value="1"/>
</dbReference>
<dbReference type="Pfam" id="PF02770">
    <property type="entry name" value="Acyl-CoA_dh_M"/>
    <property type="match status" value="1"/>
</dbReference>
<dbReference type="GO" id="GO:0005777">
    <property type="term" value="C:peroxisome"/>
    <property type="evidence" value="ECO:0007669"/>
    <property type="project" value="UniProtKB-SubCell"/>
</dbReference>
<dbReference type="PIRSF" id="PIRSF000168">
    <property type="entry name" value="Acyl-CoA_oxidase"/>
    <property type="match status" value="1"/>
</dbReference>
<dbReference type="AlphaFoldDB" id="A0A0L8HC03"/>
<evidence type="ECO:0000259" key="14">
    <source>
        <dbReference type="Pfam" id="PF01756"/>
    </source>
</evidence>
<dbReference type="InterPro" id="IPR036250">
    <property type="entry name" value="AcylCo_DH-like_C"/>
</dbReference>
<dbReference type="OrthoDB" id="538336at2759"/>
<dbReference type="Pfam" id="PF22924">
    <property type="entry name" value="ACOX_C_alpha1"/>
    <property type="match status" value="1"/>
</dbReference>
<comment type="similarity">
    <text evidence="4 11">Belongs to the acyl-CoA oxidase family.</text>
</comment>
<evidence type="ECO:0000256" key="3">
    <source>
        <dbReference type="ARBA" id="ARBA00005189"/>
    </source>
</evidence>
<evidence type="ECO:0000256" key="5">
    <source>
        <dbReference type="ARBA" id="ARBA00022630"/>
    </source>
</evidence>
<evidence type="ECO:0000256" key="7">
    <source>
        <dbReference type="ARBA" id="ARBA00022832"/>
    </source>
</evidence>
<feature type="binding site" evidence="13">
    <location>
        <position position="226"/>
    </location>
    <ligand>
        <name>FAD</name>
        <dbReference type="ChEBI" id="CHEBI:57692"/>
    </ligand>
</feature>
<comment type="cofactor">
    <cofactor evidence="1">
        <name>FAD</name>
        <dbReference type="ChEBI" id="CHEBI:57692"/>
    </cofactor>
</comment>
<evidence type="ECO:0000259" key="16">
    <source>
        <dbReference type="Pfam" id="PF22924"/>
    </source>
</evidence>
<name>A0A0L8HC03_OCTBM</name>
<dbReference type="SUPFAM" id="SSF56645">
    <property type="entry name" value="Acyl-CoA dehydrogenase NM domain-like"/>
    <property type="match status" value="1"/>
</dbReference>
<gene>
    <name evidence="17" type="ORF">OCBIM_22018097mg</name>
</gene>
<accession>A0A0L8HC03</accession>
<dbReference type="STRING" id="37653.A0A0L8HC03"/>
<dbReference type="Pfam" id="PF01756">
    <property type="entry name" value="ACOX"/>
    <property type="match status" value="1"/>
</dbReference>
<dbReference type="GO" id="GO:0005504">
    <property type="term" value="F:fatty acid binding"/>
    <property type="evidence" value="ECO:0007669"/>
    <property type="project" value="TreeGrafter"/>
</dbReference>
<dbReference type="GO" id="GO:0071949">
    <property type="term" value="F:FAD binding"/>
    <property type="evidence" value="ECO:0007669"/>
    <property type="project" value="InterPro"/>
</dbReference>
<dbReference type="GO" id="GO:0033540">
    <property type="term" value="P:fatty acid beta-oxidation using acyl-CoA oxidase"/>
    <property type="evidence" value="ECO:0007669"/>
    <property type="project" value="TreeGrafter"/>
</dbReference>
<feature type="domain" description="Acyl-CoA oxidase C-alpha1" evidence="16">
    <location>
        <begin position="331"/>
        <end position="493"/>
    </location>
</feature>
<sequence>MTPSPTSKGILDSIQNVTPDMEIAYAGFDTSDNELIDRLVPDFQRGGPLAPYRQKASFNWKKMMFFLDGKSVIKFKNTVFETLKQDPLFDRSQEVDKSLEELRELSFLRVRRLFEYNFLSDELLFKNPLLAWIMIGCILMYDTALSHKYQLNVNMFAGVIQASGTARHQSFVEKCKKFEIFGCFALTEMGHGSNTRAMQTVATYQPSTQEFILHTPHLEATKMWVGNLGKHASHAIVYAQLHTPDGVNHGLHSFVVPIRDVHTMKALPGVLVGDMGYKISINGLDNGFVSFNNVRIPRENLLNKSADVTVDGQYVSPYKKSKRFSISLAVLSNGRVAITGFGSTILKMGLTIAIRYSAARRQFGPKEDEEIPILEYPLQQWRLLPYLAATYCLEHFSKSLFSELVKVHVGHMFGDQSDYMWGLIREIHALSSASKPLGSWLARDGVQECREACGGNGYLAVNRLGELRSSNDPNCTYEGDNNVLLRQTSNYLLSLFDEKLKNPATIISSPIKSVDFINDYEQILQTKFEARTVEECKNPLISLHAYQWLVCKLLVECNDKIRMESKLQSCMFDAINNSQVYHCRSLSLAYIELTVVKVFYEFLMRQQQESPNSQELINVLLKLVSLYGLWSIDKHLAALYQGGYCSGELPAKWIHYAISELCRELKDEAVALVDAVSPPDFILSSPIGHSNGEIYKNLYNAMTQGKHVFERPDWWKEFSSPVTVGSLPTKSKL</sequence>
<dbReference type="InterPro" id="IPR055060">
    <property type="entry name" value="ACOX_C_alpha1"/>
</dbReference>
<evidence type="ECO:0000313" key="17">
    <source>
        <dbReference type="EMBL" id="KOF86687.1"/>
    </source>
</evidence>
<evidence type="ECO:0000256" key="4">
    <source>
        <dbReference type="ARBA" id="ARBA00006288"/>
    </source>
</evidence>
<keyword evidence="6 11" id="KW-0274">FAD</keyword>
<evidence type="ECO:0000256" key="1">
    <source>
        <dbReference type="ARBA" id="ARBA00001974"/>
    </source>
</evidence>
<dbReference type="PANTHER" id="PTHR10909:SF390">
    <property type="entry name" value="PEROXISOMAL ACYL-COENZYME A OXIDASE 3"/>
    <property type="match status" value="1"/>
</dbReference>
<keyword evidence="8" id="KW-0560">Oxidoreductase</keyword>
<evidence type="ECO:0000256" key="10">
    <source>
        <dbReference type="ARBA" id="ARBA00023140"/>
    </source>
</evidence>
<comment type="subcellular location">
    <subcellularLocation>
        <location evidence="2">Peroxisome</location>
    </subcellularLocation>
</comment>
<organism evidence="17">
    <name type="scientific">Octopus bimaculoides</name>
    <name type="common">California two-spotted octopus</name>
    <dbReference type="NCBI Taxonomy" id="37653"/>
    <lineage>
        <taxon>Eukaryota</taxon>
        <taxon>Metazoa</taxon>
        <taxon>Spiralia</taxon>
        <taxon>Lophotrochozoa</taxon>
        <taxon>Mollusca</taxon>
        <taxon>Cephalopoda</taxon>
        <taxon>Coleoidea</taxon>
        <taxon>Octopodiformes</taxon>
        <taxon>Octopoda</taxon>
        <taxon>Incirrata</taxon>
        <taxon>Octopodidae</taxon>
        <taxon>Octopus</taxon>
    </lineage>
</organism>
<evidence type="ECO:0000256" key="8">
    <source>
        <dbReference type="ARBA" id="ARBA00023002"/>
    </source>
</evidence>
<dbReference type="PANTHER" id="PTHR10909">
    <property type="entry name" value="ELECTRON TRANSPORT OXIDOREDUCTASE"/>
    <property type="match status" value="1"/>
</dbReference>
<evidence type="ECO:0000256" key="9">
    <source>
        <dbReference type="ARBA" id="ARBA00023098"/>
    </source>
</evidence>
<dbReference type="InterPro" id="IPR046373">
    <property type="entry name" value="Acyl-CoA_Oxase/DH_mid-dom_sf"/>
</dbReference>
<evidence type="ECO:0000256" key="6">
    <source>
        <dbReference type="ARBA" id="ARBA00022827"/>
    </source>
</evidence>
<dbReference type="GO" id="GO:0055088">
    <property type="term" value="P:lipid homeostasis"/>
    <property type="evidence" value="ECO:0007669"/>
    <property type="project" value="TreeGrafter"/>
</dbReference>